<dbReference type="Proteomes" id="UP000053110">
    <property type="component" value="Unassembled WGS sequence"/>
</dbReference>
<dbReference type="HOGENOM" id="CLU_1686265_0_0_1"/>
<proteinExistence type="predicted"/>
<gene>
    <name evidence="1" type="ORF">BGT96224_5507</name>
    <name evidence="2" type="ORF">BGT96224V2_LOCUS4399</name>
</gene>
<dbReference type="OrthoDB" id="10499032at2759"/>
<name>A0A061HG16_BLUGR</name>
<organism evidence="2">
    <name type="scientific">Blumeria graminis f. sp. tritici 96224</name>
    <dbReference type="NCBI Taxonomy" id="1268274"/>
    <lineage>
        <taxon>Eukaryota</taxon>
        <taxon>Fungi</taxon>
        <taxon>Dikarya</taxon>
        <taxon>Ascomycota</taxon>
        <taxon>Pezizomycotina</taxon>
        <taxon>Leotiomycetes</taxon>
        <taxon>Erysiphales</taxon>
        <taxon>Erysiphaceae</taxon>
        <taxon>Blumeria</taxon>
    </lineage>
</organism>
<dbReference type="EMBL" id="KE375084">
    <property type="protein sequence ID" value="EPQ64048.1"/>
    <property type="molecule type" value="Genomic_DNA"/>
</dbReference>
<reference evidence="1" key="2">
    <citation type="submission" date="2013-01" db="EMBL/GenBank/DDBJ databases">
        <title>The wheat powdery mildew genome reveals unique evolution of an obligate biotroph.</title>
        <authorList>
            <person name="Oberhaensli S."/>
            <person name="Wicker T."/>
            <person name="Keller B."/>
        </authorList>
    </citation>
    <scope>NUCLEOTIDE SEQUENCE</scope>
    <source>
        <strain evidence="1">96224</strain>
    </source>
</reference>
<accession>A0A061HG16</accession>
<reference evidence="2" key="3">
    <citation type="submission" date="2018-07" db="EMBL/GenBank/DDBJ databases">
        <authorList>
            <person name="Quirk P.G."/>
            <person name="Krulwich T.A."/>
        </authorList>
    </citation>
    <scope>NUCLEOTIDE SEQUENCE</scope>
    <source>
        <strain evidence="2">96224</strain>
    </source>
</reference>
<sequence>MIPSHTARAFRHGFTGISALSPDFTFRLALSTRAYHEAAGPSTPAPCPSLRLRVEPSVIATNRPGQDVLAPFVRARRDGDGRIFEPAMMRPDLFHRNEKSPARGYTVFTLFIRPLAGLIISIASLKPSRLMLTQILSFPTLMLATHRARTLSSSNT</sequence>
<dbReference type="AlphaFoldDB" id="A0A061HG16"/>
<evidence type="ECO:0000313" key="3">
    <source>
        <dbReference type="Proteomes" id="UP000053110"/>
    </source>
</evidence>
<evidence type="ECO:0000313" key="1">
    <source>
        <dbReference type="EMBL" id="EPQ64048.1"/>
    </source>
</evidence>
<protein>
    <submittedName>
        <fullName evidence="2">Bgt-5507</fullName>
    </submittedName>
</protein>
<dbReference type="EMBL" id="UIGY01000115">
    <property type="protein sequence ID" value="SUZ11228.1"/>
    <property type="molecule type" value="Genomic_DNA"/>
</dbReference>
<reference evidence="3" key="1">
    <citation type="journal article" date="2013" name="Nat. Genet.">
        <title>The wheat powdery mildew genome shows the unique evolution of an obligate biotroph.</title>
        <authorList>
            <person name="Wicker T."/>
            <person name="Oberhaensli S."/>
            <person name="Parlange F."/>
            <person name="Buchmann J.P."/>
            <person name="Shatalina M."/>
            <person name="Roffler S."/>
            <person name="Ben-David R."/>
            <person name="Dolezel J."/>
            <person name="Simkova H."/>
            <person name="Schulze-Lefert P."/>
            <person name="Spanu P.D."/>
            <person name="Bruggmann R."/>
            <person name="Amselem J."/>
            <person name="Quesneville H."/>
            <person name="Ver Loren van Themaat E."/>
            <person name="Paape T."/>
            <person name="Shimizu K.K."/>
            <person name="Keller B."/>
        </authorList>
    </citation>
    <scope>NUCLEOTIDE SEQUENCE [LARGE SCALE GENOMIC DNA]</scope>
    <source>
        <strain evidence="3">96224</strain>
    </source>
</reference>
<evidence type="ECO:0000313" key="2">
    <source>
        <dbReference type="EMBL" id="SUZ11228.1"/>
    </source>
</evidence>